<dbReference type="AlphaFoldDB" id="A0A2I0R438"/>
<dbReference type="Pfam" id="PF06580">
    <property type="entry name" value="His_kinase"/>
    <property type="match status" value="1"/>
</dbReference>
<comment type="caution">
    <text evidence="3">The sequence shown here is derived from an EMBL/GenBank/DDBJ whole genome shotgun (WGS) entry which is preliminary data.</text>
</comment>
<gene>
    <name evidence="3" type="ORF">CW751_04615</name>
</gene>
<keyword evidence="1" id="KW-0472">Membrane</keyword>
<keyword evidence="4" id="KW-1185">Reference proteome</keyword>
<proteinExistence type="predicted"/>
<keyword evidence="1" id="KW-0812">Transmembrane</keyword>
<dbReference type="InterPro" id="IPR015943">
    <property type="entry name" value="WD40/YVTN_repeat-like_dom_sf"/>
</dbReference>
<evidence type="ECO:0000259" key="2">
    <source>
        <dbReference type="Pfam" id="PF06580"/>
    </source>
</evidence>
<dbReference type="SUPFAM" id="SSF50998">
    <property type="entry name" value="Quinoprotein alcohol dehydrogenase-like"/>
    <property type="match status" value="1"/>
</dbReference>
<sequence length="930" mass="108145">MFKHYIKAFITFLLCFPLFSQENEPMTIPIDYEHFGTVYDIVEYKAKNEILIASEKGLFRYTGKVLSPLHSESDETFHKIYLQENNIFALSFNNSIYQLKNDSLLLIQHFEENIKDIVVIKDSIFVTTPNSLFVGQNTNFKKIDFGIDQYHHGFIKTKNAYFLIQQSHNTIDLYNLQKQCKIPTQFKKSVRKVFTSEENNYLVSENMVYEFDQKSGQINMRFDLPIRLLNVKLYDIKIQKNGLITIGHNDGLSIWIPKQQKWKHYYQGTPIHAISFDQFENIWMGTKYEGVLQIPSTEIMKNDMSSILQRKERIVTSYLTEEYLFLGTNLGSLISWNFAQGIKKVIHLRKNGEVQSIVHKGDFLYVYCDQLFVIDLTTQSVIESENVHSTKAIFVDDELFVATSEDFQNLTKSIKTDKGKWHNSIHYSKEENLFYLGTKTGLKIVNRNDFSVVTTVEKERKIIEALQLNNDIYLFDFIGEAIGYRSGKITNLPIDNIRKVTKIGDNEVLCYNKTEVVLYNANIDQVRKINFIAQLTKGNDIVNISKNKTDLFITTLSDVYIIHNYSEFLYQTPPKDLALIISQKNGKIITETINLSHNNKGIELFLKTNKDLSFFTNYELYYTLGNQDERTKIEANQQNAFQFNMAFVPEGNSTLEFILKTNENTTNYPVKIYVNSPFYKSFWFILVVFISVILLLFGIQKKRLSTMRKENLKRIQEERLKARVFKSELTAIRSQMNPHFVFNTLSSIQLKIAKKETGAAFKMVQKFSSLMRGILNYSQKELISLKQELDILNNYLELERNRFEDEMNIEMNINEEMDLEDFRIPSLITQPIAENSIHHGLKHKHGEKKISIILHKIDDLSYTLEISDNGIGIEKANQINQENNKSDSFAMQAIRKRITYINSLNEISVDLEVSSTDQGTKTTIKVKEND</sequence>
<feature type="domain" description="Signal transduction histidine kinase internal region" evidence="2">
    <location>
        <begin position="728"/>
        <end position="806"/>
    </location>
</feature>
<dbReference type="SUPFAM" id="SSF55874">
    <property type="entry name" value="ATPase domain of HSP90 chaperone/DNA topoisomerase II/histidine kinase"/>
    <property type="match status" value="1"/>
</dbReference>
<keyword evidence="1" id="KW-1133">Transmembrane helix</keyword>
<dbReference type="InterPro" id="IPR036890">
    <property type="entry name" value="HATPase_C_sf"/>
</dbReference>
<dbReference type="InterPro" id="IPR010559">
    <property type="entry name" value="Sig_transdc_His_kin_internal"/>
</dbReference>
<name>A0A2I0R438_9FLAO</name>
<feature type="transmembrane region" description="Helical" evidence="1">
    <location>
        <begin position="681"/>
        <end position="699"/>
    </location>
</feature>
<dbReference type="GO" id="GO:0000155">
    <property type="term" value="F:phosphorelay sensor kinase activity"/>
    <property type="evidence" value="ECO:0007669"/>
    <property type="project" value="InterPro"/>
</dbReference>
<dbReference type="Gene3D" id="3.30.565.10">
    <property type="entry name" value="Histidine kinase-like ATPase, C-terminal domain"/>
    <property type="match status" value="1"/>
</dbReference>
<dbReference type="Gene3D" id="2.130.10.10">
    <property type="entry name" value="YVTN repeat-like/Quinoprotein amine dehydrogenase"/>
    <property type="match status" value="1"/>
</dbReference>
<dbReference type="EMBL" id="PJNI01000003">
    <property type="protein sequence ID" value="PKR81343.1"/>
    <property type="molecule type" value="Genomic_DNA"/>
</dbReference>
<reference evidence="3 4" key="1">
    <citation type="submission" date="2017-12" db="EMBL/GenBank/DDBJ databases">
        <title>The draft genome sequence of Brumimicrobium saltpan LHR20.</title>
        <authorList>
            <person name="Do Z.-J."/>
            <person name="Luo H.-R."/>
        </authorList>
    </citation>
    <scope>NUCLEOTIDE SEQUENCE [LARGE SCALE GENOMIC DNA]</scope>
    <source>
        <strain evidence="3 4">LHR20</strain>
    </source>
</reference>
<evidence type="ECO:0000256" key="1">
    <source>
        <dbReference type="SAM" id="Phobius"/>
    </source>
</evidence>
<evidence type="ECO:0000313" key="3">
    <source>
        <dbReference type="EMBL" id="PKR81343.1"/>
    </source>
</evidence>
<dbReference type="OrthoDB" id="9809670at2"/>
<dbReference type="InterPro" id="IPR050640">
    <property type="entry name" value="Bact_2-comp_sensor_kinase"/>
</dbReference>
<dbReference type="InterPro" id="IPR011047">
    <property type="entry name" value="Quinoprotein_ADH-like_sf"/>
</dbReference>
<dbReference type="PANTHER" id="PTHR34220">
    <property type="entry name" value="SENSOR HISTIDINE KINASE YPDA"/>
    <property type="match status" value="1"/>
</dbReference>
<accession>A0A2I0R438</accession>
<organism evidence="3 4">
    <name type="scientific">Brumimicrobium salinarum</name>
    <dbReference type="NCBI Taxonomy" id="2058658"/>
    <lineage>
        <taxon>Bacteria</taxon>
        <taxon>Pseudomonadati</taxon>
        <taxon>Bacteroidota</taxon>
        <taxon>Flavobacteriia</taxon>
        <taxon>Flavobacteriales</taxon>
        <taxon>Crocinitomicaceae</taxon>
        <taxon>Brumimicrobium</taxon>
    </lineage>
</organism>
<dbReference type="RefSeq" id="WP_101333824.1">
    <property type="nucleotide sequence ID" value="NZ_PJNI01000003.1"/>
</dbReference>
<dbReference type="GO" id="GO:0016020">
    <property type="term" value="C:membrane"/>
    <property type="evidence" value="ECO:0007669"/>
    <property type="project" value="InterPro"/>
</dbReference>
<dbReference type="PANTHER" id="PTHR34220:SF7">
    <property type="entry name" value="SENSOR HISTIDINE KINASE YPDA"/>
    <property type="match status" value="1"/>
</dbReference>
<protein>
    <recommendedName>
        <fullName evidence="2">Signal transduction histidine kinase internal region domain-containing protein</fullName>
    </recommendedName>
</protein>
<evidence type="ECO:0000313" key="4">
    <source>
        <dbReference type="Proteomes" id="UP000236654"/>
    </source>
</evidence>
<dbReference type="Proteomes" id="UP000236654">
    <property type="component" value="Unassembled WGS sequence"/>
</dbReference>